<dbReference type="EMBL" id="BSXW01000448">
    <property type="protein sequence ID" value="GMF22688.1"/>
    <property type="molecule type" value="Genomic_DNA"/>
</dbReference>
<name>A0A9W6TYW9_9STRA</name>
<proteinExistence type="predicted"/>
<organism evidence="2 3">
    <name type="scientific">Phytophthora lilii</name>
    <dbReference type="NCBI Taxonomy" id="2077276"/>
    <lineage>
        <taxon>Eukaryota</taxon>
        <taxon>Sar</taxon>
        <taxon>Stramenopiles</taxon>
        <taxon>Oomycota</taxon>
        <taxon>Peronosporomycetes</taxon>
        <taxon>Peronosporales</taxon>
        <taxon>Peronosporaceae</taxon>
        <taxon>Phytophthora</taxon>
    </lineage>
</organism>
<comment type="caution">
    <text evidence="2">The sequence shown here is derived from an EMBL/GenBank/DDBJ whole genome shotgun (WGS) entry which is preliminary data.</text>
</comment>
<sequence>MKEFTEKQTIRRLTRLPNAASVQLLKSTVARLHNLEMDMNELEFALDEDQKEIESYTREIDECLDRIKDIDEFVYALESNSVPDVTDVASTMASMTEERDEEENAIKQLEEVRGWHEQQFQRLQGEWAALKKERIELHKTCLEICFYFSTQWCFRADTAKTRQACFQGVITNHATQEKSSIDVELS</sequence>
<keyword evidence="1" id="KW-0175">Coiled coil</keyword>
<dbReference type="Gene3D" id="1.10.287.1490">
    <property type="match status" value="1"/>
</dbReference>
<accession>A0A9W6TYW9</accession>
<evidence type="ECO:0000256" key="1">
    <source>
        <dbReference type="SAM" id="Coils"/>
    </source>
</evidence>
<gene>
    <name evidence="2" type="ORF">Plil01_000908900</name>
</gene>
<dbReference type="AlphaFoldDB" id="A0A9W6TYW9"/>
<feature type="coiled-coil region" evidence="1">
    <location>
        <begin position="92"/>
        <end position="119"/>
    </location>
</feature>
<protein>
    <submittedName>
        <fullName evidence="2">Unnamed protein product</fullName>
    </submittedName>
</protein>
<dbReference type="Proteomes" id="UP001165083">
    <property type="component" value="Unassembled WGS sequence"/>
</dbReference>
<reference evidence="2" key="1">
    <citation type="submission" date="2023-04" db="EMBL/GenBank/DDBJ databases">
        <title>Phytophthora lilii NBRC 32176.</title>
        <authorList>
            <person name="Ichikawa N."/>
            <person name="Sato H."/>
            <person name="Tonouchi N."/>
        </authorList>
    </citation>
    <scope>NUCLEOTIDE SEQUENCE</scope>
    <source>
        <strain evidence="2">NBRC 32176</strain>
    </source>
</reference>
<keyword evidence="3" id="KW-1185">Reference proteome</keyword>
<feature type="coiled-coil region" evidence="1">
    <location>
        <begin position="32"/>
        <end position="66"/>
    </location>
</feature>
<evidence type="ECO:0000313" key="3">
    <source>
        <dbReference type="Proteomes" id="UP001165083"/>
    </source>
</evidence>
<dbReference type="OrthoDB" id="123641at2759"/>
<evidence type="ECO:0000313" key="2">
    <source>
        <dbReference type="EMBL" id="GMF22688.1"/>
    </source>
</evidence>